<evidence type="ECO:0000256" key="2">
    <source>
        <dbReference type="ARBA" id="ARBA00012601"/>
    </source>
</evidence>
<proteinExistence type="inferred from homology"/>
<dbReference type="Gene3D" id="3.20.20.80">
    <property type="entry name" value="Glycosidases"/>
    <property type="match status" value="1"/>
</dbReference>
<dbReference type="InterPro" id="IPR001547">
    <property type="entry name" value="Glyco_hydro_5"/>
</dbReference>
<dbReference type="PANTHER" id="PTHR34142:SF1">
    <property type="entry name" value="GLYCOSIDE HYDROLASE FAMILY 5 DOMAIN-CONTAINING PROTEIN"/>
    <property type="match status" value="1"/>
</dbReference>
<name>A0ABT6NF18_9FIRM</name>
<evidence type="ECO:0000313" key="11">
    <source>
        <dbReference type="Proteomes" id="UP001158045"/>
    </source>
</evidence>
<keyword evidence="3 8" id="KW-0378">Hydrolase</keyword>
<comment type="similarity">
    <text evidence="8">Belongs to the glycosyl hydrolase 5 (cellulase A) family.</text>
</comment>
<organism evidence="10 11">
    <name type="scientific">Fusibacter bizertensis</name>
    <dbReference type="NCBI Taxonomy" id="1488331"/>
    <lineage>
        <taxon>Bacteria</taxon>
        <taxon>Bacillati</taxon>
        <taxon>Bacillota</taxon>
        <taxon>Clostridia</taxon>
        <taxon>Eubacteriales</taxon>
        <taxon>Eubacteriales Family XII. Incertae Sedis</taxon>
        <taxon>Fusibacter</taxon>
    </lineage>
</organism>
<dbReference type="EC" id="3.2.1.4" evidence="2"/>
<dbReference type="RefSeq" id="WP_281094920.1">
    <property type="nucleotide sequence ID" value="NZ_JARYZI010000009.1"/>
</dbReference>
<keyword evidence="6 8" id="KW-0326">Glycosidase</keyword>
<evidence type="ECO:0000259" key="9">
    <source>
        <dbReference type="Pfam" id="PF00150"/>
    </source>
</evidence>
<dbReference type="InterPro" id="IPR018087">
    <property type="entry name" value="Glyco_hydro_5_CS"/>
</dbReference>
<dbReference type="PROSITE" id="PS00659">
    <property type="entry name" value="GLYCOSYL_HYDROL_F5"/>
    <property type="match status" value="1"/>
</dbReference>
<dbReference type="SUPFAM" id="SSF51445">
    <property type="entry name" value="(Trans)glycosidases"/>
    <property type="match status" value="1"/>
</dbReference>
<evidence type="ECO:0000256" key="6">
    <source>
        <dbReference type="ARBA" id="ARBA00023295"/>
    </source>
</evidence>
<keyword evidence="7" id="KW-0624">Polysaccharide degradation</keyword>
<dbReference type="Pfam" id="PF00150">
    <property type="entry name" value="Cellulase"/>
    <property type="match status" value="1"/>
</dbReference>
<keyword evidence="4" id="KW-0136">Cellulose degradation</keyword>
<evidence type="ECO:0000313" key="10">
    <source>
        <dbReference type="EMBL" id="MDH8679024.1"/>
    </source>
</evidence>
<gene>
    <name evidence="10" type="ORF">QE109_12760</name>
</gene>
<keyword evidence="11" id="KW-1185">Reference proteome</keyword>
<feature type="domain" description="Glycoside hydrolase family 5" evidence="9">
    <location>
        <begin position="78"/>
        <end position="324"/>
    </location>
</feature>
<dbReference type="GO" id="GO:0016787">
    <property type="term" value="F:hydrolase activity"/>
    <property type="evidence" value="ECO:0007669"/>
    <property type="project" value="UniProtKB-KW"/>
</dbReference>
<reference evidence="10 11" key="1">
    <citation type="submission" date="2023-04" db="EMBL/GenBank/DDBJ databases">
        <title>Fusibacter bizertensis strain WBS, isolated from littoral bottom sediments of the Arctic seas - biochemical and genomic analysis.</title>
        <authorList>
            <person name="Brioukhanov A.L."/>
        </authorList>
    </citation>
    <scope>NUCLEOTIDE SEQUENCE [LARGE SCALE GENOMIC DNA]</scope>
    <source>
        <strain evidence="10 11">WBS</strain>
    </source>
</reference>
<evidence type="ECO:0000256" key="3">
    <source>
        <dbReference type="ARBA" id="ARBA00022801"/>
    </source>
</evidence>
<dbReference type="InterPro" id="IPR017853">
    <property type="entry name" value="GH"/>
</dbReference>
<accession>A0ABT6NF18</accession>
<evidence type="ECO:0000256" key="4">
    <source>
        <dbReference type="ARBA" id="ARBA00023001"/>
    </source>
</evidence>
<protein>
    <recommendedName>
        <fullName evidence="2">cellulase</fullName>
        <ecNumber evidence="2">3.2.1.4</ecNumber>
    </recommendedName>
</protein>
<dbReference type="PANTHER" id="PTHR34142">
    <property type="entry name" value="ENDO-BETA-1,4-GLUCANASE A"/>
    <property type="match status" value="1"/>
</dbReference>
<sequence>MIRVKLKRNGFIVLLMLLMLVNAGCKRADIMSTEDVTTSTNIEIETTTTETLTSETFSEGNNPVLKHGRLKLDGLQIVDQSGTPIQLRGVSTHGIQWFPEYVSQDTFKTMKDDWHINVVRLAMYSDPNAGYDEQLHALVEKGVAYATELDLYVIIDWHILSDGNPNLSKDRAIKFFEAMSKKYKDNPNVLYEICNEPNGDVTWSRDIKPYAESIINVIRQNDENALIIVGTPTWSQDVDLVANDPIENQENILYALHFYAATHKEGLREKLSEALKLGLPIIVSEFGISDASGSGEIDYEQGAIWLEFLDAHGIGYVAWNLSNKEETSALIKSDIKTVSGWNDSDLTPWGLWFVKWIGGK</sequence>
<comment type="catalytic activity">
    <reaction evidence="1">
        <text>Endohydrolysis of (1-&gt;4)-beta-D-glucosidic linkages in cellulose, lichenin and cereal beta-D-glucans.</text>
        <dbReference type="EC" id="3.2.1.4"/>
    </reaction>
</comment>
<comment type="caution">
    <text evidence="10">The sequence shown here is derived from an EMBL/GenBank/DDBJ whole genome shotgun (WGS) entry which is preliminary data.</text>
</comment>
<evidence type="ECO:0000256" key="1">
    <source>
        <dbReference type="ARBA" id="ARBA00000966"/>
    </source>
</evidence>
<evidence type="ECO:0000256" key="5">
    <source>
        <dbReference type="ARBA" id="ARBA00023277"/>
    </source>
</evidence>
<dbReference type="EMBL" id="JARYZI010000009">
    <property type="protein sequence ID" value="MDH8679024.1"/>
    <property type="molecule type" value="Genomic_DNA"/>
</dbReference>
<evidence type="ECO:0000256" key="8">
    <source>
        <dbReference type="RuleBase" id="RU361153"/>
    </source>
</evidence>
<dbReference type="Proteomes" id="UP001158045">
    <property type="component" value="Unassembled WGS sequence"/>
</dbReference>
<keyword evidence="5" id="KW-0119">Carbohydrate metabolism</keyword>
<evidence type="ECO:0000256" key="7">
    <source>
        <dbReference type="ARBA" id="ARBA00023326"/>
    </source>
</evidence>